<sequence>MACFRMICLLLVVGLLLLTVGYFKIMRQVSPGHSGKLLASYKKTGKLYPPKLSKTADNESTPVSIQLKPGVYKSTTTAKVKHPKIVKLSLNETSTFIHEKPTSTDTMASQFAPEAIRYLQNELNRILYPLESVKNKPIKMEIKAKCKPNCLTKFSYKLKIEHDDDDD</sequence>
<gene>
    <name evidence="1" type="primary">LOC100180200</name>
</gene>
<protein>
    <submittedName>
        <fullName evidence="1">Uncharacterized LOC100180200</fullName>
    </submittedName>
</protein>
<accession>F6VTP3</accession>
<proteinExistence type="predicted"/>
<dbReference type="GeneID" id="100180200"/>
<reference evidence="1" key="2">
    <citation type="journal article" date="2008" name="Genome Biol.">
        <title>Improved genome assembly and evidence-based global gene model set for the chordate Ciona intestinalis: new insight into intron and operon populations.</title>
        <authorList>
            <person name="Satou Y."/>
            <person name="Mineta K."/>
            <person name="Ogasawara M."/>
            <person name="Sasakura Y."/>
            <person name="Shoguchi E."/>
            <person name="Ueno K."/>
            <person name="Yamada L."/>
            <person name="Matsumoto J."/>
            <person name="Wasserscheid J."/>
            <person name="Dewar K."/>
            <person name="Wiley G.B."/>
            <person name="Macmil S.L."/>
            <person name="Roe B.A."/>
            <person name="Zeller R.W."/>
            <person name="Hastings K.E."/>
            <person name="Lemaire P."/>
            <person name="Lindquist E."/>
            <person name="Endo T."/>
            <person name="Hotta K."/>
            <person name="Inaba K."/>
        </authorList>
    </citation>
    <scope>NUCLEOTIDE SEQUENCE [LARGE SCALE GENOMIC DNA]</scope>
    <source>
        <strain evidence="1">wild type</strain>
    </source>
</reference>
<dbReference type="AlphaFoldDB" id="F6VTP3"/>
<dbReference type="HOGENOM" id="CLU_1593957_0_0_1"/>
<dbReference type="EMBL" id="EAAA01002709">
    <property type="status" value="NOT_ANNOTATED_CDS"/>
    <property type="molecule type" value="Genomic_DNA"/>
</dbReference>
<dbReference type="InParanoid" id="F6VTP3"/>
<accession>A0A1W2WEY1</accession>
<dbReference type="KEGG" id="cin:100180200"/>
<reference evidence="2" key="1">
    <citation type="journal article" date="2002" name="Science">
        <title>The draft genome of Ciona intestinalis: insights into chordate and vertebrate origins.</title>
        <authorList>
            <person name="Dehal P."/>
            <person name="Satou Y."/>
            <person name="Campbell R.K."/>
            <person name="Chapman J."/>
            <person name="Degnan B."/>
            <person name="De Tomaso A."/>
            <person name="Davidson B."/>
            <person name="Di Gregorio A."/>
            <person name="Gelpke M."/>
            <person name="Goodstein D.M."/>
            <person name="Harafuji N."/>
            <person name="Hastings K.E."/>
            <person name="Ho I."/>
            <person name="Hotta K."/>
            <person name="Huang W."/>
            <person name="Kawashima T."/>
            <person name="Lemaire P."/>
            <person name="Martinez D."/>
            <person name="Meinertzhagen I.A."/>
            <person name="Necula S."/>
            <person name="Nonaka M."/>
            <person name="Putnam N."/>
            <person name="Rash S."/>
            <person name="Saiga H."/>
            <person name="Satake M."/>
            <person name="Terry A."/>
            <person name="Yamada L."/>
            <person name="Wang H.G."/>
            <person name="Awazu S."/>
            <person name="Azumi K."/>
            <person name="Boore J."/>
            <person name="Branno M."/>
            <person name="Chin-Bow S."/>
            <person name="DeSantis R."/>
            <person name="Doyle S."/>
            <person name="Francino P."/>
            <person name="Keys D.N."/>
            <person name="Haga S."/>
            <person name="Hayashi H."/>
            <person name="Hino K."/>
            <person name="Imai K.S."/>
            <person name="Inaba K."/>
            <person name="Kano S."/>
            <person name="Kobayashi K."/>
            <person name="Kobayashi M."/>
            <person name="Lee B.I."/>
            <person name="Makabe K.W."/>
            <person name="Manohar C."/>
            <person name="Matassi G."/>
            <person name="Medina M."/>
            <person name="Mochizuki Y."/>
            <person name="Mount S."/>
            <person name="Morishita T."/>
            <person name="Miura S."/>
            <person name="Nakayama A."/>
            <person name="Nishizaka S."/>
            <person name="Nomoto H."/>
            <person name="Ohta F."/>
            <person name="Oishi K."/>
            <person name="Rigoutsos I."/>
            <person name="Sano M."/>
            <person name="Sasaki A."/>
            <person name="Sasakura Y."/>
            <person name="Shoguchi E."/>
            <person name="Shin-i T."/>
            <person name="Spagnuolo A."/>
            <person name="Stainier D."/>
            <person name="Suzuki M.M."/>
            <person name="Tassy O."/>
            <person name="Takatori N."/>
            <person name="Tokuoka M."/>
            <person name="Yagi K."/>
            <person name="Yoshizaki F."/>
            <person name="Wada S."/>
            <person name="Zhang C."/>
            <person name="Hyatt P.D."/>
            <person name="Larimer F."/>
            <person name="Detter C."/>
            <person name="Doggett N."/>
            <person name="Glavina T."/>
            <person name="Hawkins T."/>
            <person name="Richardson P."/>
            <person name="Lucas S."/>
            <person name="Kohara Y."/>
            <person name="Levine M."/>
            <person name="Satoh N."/>
            <person name="Rokhsar D.S."/>
        </authorList>
    </citation>
    <scope>NUCLEOTIDE SEQUENCE [LARGE SCALE GENOMIC DNA]</scope>
</reference>
<dbReference type="RefSeq" id="XP_002129991.1">
    <property type="nucleotide sequence ID" value="XM_002129955.4"/>
</dbReference>
<evidence type="ECO:0000313" key="2">
    <source>
        <dbReference type="Proteomes" id="UP000008144"/>
    </source>
</evidence>
<name>F6VTP3_CIOIN</name>
<keyword evidence="2" id="KW-1185">Reference proteome</keyword>
<reference evidence="1" key="4">
    <citation type="submission" date="2025-09" db="UniProtKB">
        <authorList>
            <consortium name="Ensembl"/>
        </authorList>
    </citation>
    <scope>IDENTIFICATION</scope>
</reference>
<evidence type="ECO:0000313" key="1">
    <source>
        <dbReference type="Ensembl" id="ENSCINP00000024314.2"/>
    </source>
</evidence>
<reference evidence="1" key="3">
    <citation type="submission" date="2025-08" db="UniProtKB">
        <authorList>
            <consortium name="Ensembl"/>
        </authorList>
    </citation>
    <scope>IDENTIFICATION</scope>
</reference>
<organism evidence="1 2">
    <name type="scientific">Ciona intestinalis</name>
    <name type="common">Transparent sea squirt</name>
    <name type="synonym">Ascidia intestinalis</name>
    <dbReference type="NCBI Taxonomy" id="7719"/>
    <lineage>
        <taxon>Eukaryota</taxon>
        <taxon>Metazoa</taxon>
        <taxon>Chordata</taxon>
        <taxon>Tunicata</taxon>
        <taxon>Ascidiacea</taxon>
        <taxon>Phlebobranchia</taxon>
        <taxon>Cionidae</taxon>
        <taxon>Ciona</taxon>
    </lineage>
</organism>
<dbReference type="Ensembl" id="ENSCINT00000024560.2">
    <property type="protein sequence ID" value="ENSCINP00000024314.2"/>
    <property type="gene ID" value="ENSCING00000013196.2"/>
</dbReference>
<dbReference type="Proteomes" id="UP000008144">
    <property type="component" value="Chromosome 8"/>
</dbReference>